<keyword evidence="2" id="KW-0378">Hydrolase</keyword>
<keyword evidence="1" id="KW-0472">Membrane</keyword>
<reference evidence="2 3" key="1">
    <citation type="submission" date="2020-08" db="EMBL/GenBank/DDBJ databases">
        <title>Genomic Encyclopedia of Type Strains, Phase IV (KMG-IV): sequencing the most valuable type-strain genomes for metagenomic binning, comparative biology and taxonomic classification.</title>
        <authorList>
            <person name="Goeker M."/>
        </authorList>
    </citation>
    <scope>NUCLEOTIDE SEQUENCE [LARGE SCALE GENOMIC DNA]</scope>
    <source>
        <strain evidence="2 3">DSM 29514</strain>
    </source>
</reference>
<protein>
    <submittedName>
        <fullName evidence="2">Membrane protein implicated in regulation of membrane protease activity</fullName>
    </submittedName>
</protein>
<dbReference type="AlphaFoldDB" id="A0A7W6LGZ7"/>
<keyword evidence="1" id="KW-0812">Transmembrane</keyword>
<sequence>MSGQGQKSPAIAAAVIFFGFLLLFFAMPAIMLWLADFSPWLAAAFGTVAVLSFFAIFWLRARHQRKRD</sequence>
<dbReference type="Proteomes" id="UP000519897">
    <property type="component" value="Unassembled WGS sequence"/>
</dbReference>
<proteinExistence type="predicted"/>
<dbReference type="GO" id="GO:0008233">
    <property type="term" value="F:peptidase activity"/>
    <property type="evidence" value="ECO:0007669"/>
    <property type="project" value="UniProtKB-KW"/>
</dbReference>
<evidence type="ECO:0000313" key="3">
    <source>
        <dbReference type="Proteomes" id="UP000519897"/>
    </source>
</evidence>
<dbReference type="GO" id="GO:0006508">
    <property type="term" value="P:proteolysis"/>
    <property type="evidence" value="ECO:0007669"/>
    <property type="project" value="UniProtKB-KW"/>
</dbReference>
<evidence type="ECO:0000313" key="2">
    <source>
        <dbReference type="EMBL" id="MBB4143987.1"/>
    </source>
</evidence>
<evidence type="ECO:0000256" key="1">
    <source>
        <dbReference type="SAM" id="Phobius"/>
    </source>
</evidence>
<gene>
    <name evidence="2" type="ORF">GGQ72_002539</name>
</gene>
<dbReference type="RefSeq" id="WP_062555776.1">
    <property type="nucleotide sequence ID" value="NZ_CP049250.1"/>
</dbReference>
<feature type="transmembrane region" description="Helical" evidence="1">
    <location>
        <begin position="12"/>
        <end position="34"/>
    </location>
</feature>
<keyword evidence="1" id="KW-1133">Transmembrane helix</keyword>
<keyword evidence="2" id="KW-0645">Protease</keyword>
<comment type="caution">
    <text evidence="2">The sequence shown here is derived from an EMBL/GenBank/DDBJ whole genome shotgun (WGS) entry which is preliminary data.</text>
</comment>
<accession>A0A7W6LGZ7</accession>
<dbReference type="EMBL" id="JACIEC010000002">
    <property type="protein sequence ID" value="MBB4143987.1"/>
    <property type="molecule type" value="Genomic_DNA"/>
</dbReference>
<organism evidence="2 3">
    <name type="scientific">Rhizobium rhizoryzae</name>
    <dbReference type="NCBI Taxonomy" id="451876"/>
    <lineage>
        <taxon>Bacteria</taxon>
        <taxon>Pseudomonadati</taxon>
        <taxon>Pseudomonadota</taxon>
        <taxon>Alphaproteobacteria</taxon>
        <taxon>Hyphomicrobiales</taxon>
        <taxon>Rhizobiaceae</taxon>
        <taxon>Rhizobium/Agrobacterium group</taxon>
        <taxon>Rhizobium</taxon>
    </lineage>
</organism>
<feature type="transmembrane region" description="Helical" evidence="1">
    <location>
        <begin position="40"/>
        <end position="59"/>
    </location>
</feature>
<keyword evidence="3" id="KW-1185">Reference proteome</keyword>
<name>A0A7W6LGZ7_9HYPH</name>